<dbReference type="Gene3D" id="3.40.190.10">
    <property type="entry name" value="Periplasmic binding protein-like II"/>
    <property type="match status" value="2"/>
</dbReference>
<dbReference type="Pfam" id="PF03466">
    <property type="entry name" value="LysR_substrate"/>
    <property type="match status" value="1"/>
</dbReference>
<dbReference type="GO" id="GO:0003700">
    <property type="term" value="F:DNA-binding transcription factor activity"/>
    <property type="evidence" value="ECO:0007669"/>
    <property type="project" value="InterPro"/>
</dbReference>
<dbReference type="Proteomes" id="UP000214603">
    <property type="component" value="Unassembled WGS sequence"/>
</dbReference>
<dbReference type="Pfam" id="PF00126">
    <property type="entry name" value="HTH_1"/>
    <property type="match status" value="1"/>
</dbReference>
<dbReference type="InterPro" id="IPR036390">
    <property type="entry name" value="WH_DNA-bd_sf"/>
</dbReference>
<evidence type="ECO:0000259" key="5">
    <source>
        <dbReference type="PROSITE" id="PS50931"/>
    </source>
</evidence>
<dbReference type="InterPro" id="IPR036388">
    <property type="entry name" value="WH-like_DNA-bd_sf"/>
</dbReference>
<evidence type="ECO:0000256" key="2">
    <source>
        <dbReference type="ARBA" id="ARBA00023015"/>
    </source>
</evidence>
<evidence type="ECO:0000256" key="3">
    <source>
        <dbReference type="ARBA" id="ARBA00023125"/>
    </source>
</evidence>
<organism evidence="6 7">
    <name type="scientific">Candidimonas nitroreducens</name>
    <dbReference type="NCBI Taxonomy" id="683354"/>
    <lineage>
        <taxon>Bacteria</taxon>
        <taxon>Pseudomonadati</taxon>
        <taxon>Pseudomonadota</taxon>
        <taxon>Betaproteobacteria</taxon>
        <taxon>Burkholderiales</taxon>
        <taxon>Alcaligenaceae</taxon>
        <taxon>Candidimonas</taxon>
    </lineage>
</organism>
<proteinExistence type="inferred from homology"/>
<dbReference type="Gene3D" id="1.10.10.10">
    <property type="entry name" value="Winged helix-like DNA-binding domain superfamily/Winged helix DNA-binding domain"/>
    <property type="match status" value="1"/>
</dbReference>
<dbReference type="InterPro" id="IPR005119">
    <property type="entry name" value="LysR_subst-bd"/>
</dbReference>
<dbReference type="InterPro" id="IPR037402">
    <property type="entry name" value="YidZ_PBP2"/>
</dbReference>
<dbReference type="EMBL" id="NJIH01000003">
    <property type="protein sequence ID" value="OWT63951.1"/>
    <property type="molecule type" value="Genomic_DNA"/>
</dbReference>
<comment type="similarity">
    <text evidence="1">Belongs to the LysR transcriptional regulatory family.</text>
</comment>
<dbReference type="PANTHER" id="PTHR30118:SF15">
    <property type="entry name" value="TRANSCRIPTIONAL REGULATORY PROTEIN"/>
    <property type="match status" value="1"/>
</dbReference>
<evidence type="ECO:0000256" key="4">
    <source>
        <dbReference type="ARBA" id="ARBA00023163"/>
    </source>
</evidence>
<reference evidence="7" key="1">
    <citation type="submission" date="2017-06" db="EMBL/GenBank/DDBJ databases">
        <title>Herbaspirillum phytohormonus sp. nov., isolated from the root nodule of Robinia pseudoacacia in lead-zinc mine.</title>
        <authorList>
            <person name="Fan M."/>
            <person name="Lin Y."/>
        </authorList>
    </citation>
    <scope>NUCLEOTIDE SEQUENCE [LARGE SCALE GENOMIC DNA]</scope>
    <source>
        <strain evidence="7">SC-089</strain>
    </source>
</reference>
<keyword evidence="4" id="KW-0804">Transcription</keyword>
<gene>
    <name evidence="6" type="ORF">CEY11_06535</name>
</gene>
<keyword evidence="7" id="KW-1185">Reference proteome</keyword>
<evidence type="ECO:0000313" key="7">
    <source>
        <dbReference type="Proteomes" id="UP000214603"/>
    </source>
</evidence>
<name>A0A225MWJ7_9BURK</name>
<keyword evidence="2" id="KW-0805">Transcription regulation</keyword>
<evidence type="ECO:0000313" key="6">
    <source>
        <dbReference type="EMBL" id="OWT63951.1"/>
    </source>
</evidence>
<feature type="domain" description="HTH lysR-type" evidence="5">
    <location>
        <begin position="70"/>
        <end position="127"/>
    </location>
</feature>
<dbReference type="PANTHER" id="PTHR30118">
    <property type="entry name" value="HTH-TYPE TRANSCRIPTIONAL REGULATOR LEUO-RELATED"/>
    <property type="match status" value="1"/>
</dbReference>
<dbReference type="SUPFAM" id="SSF46785">
    <property type="entry name" value="Winged helix' DNA-binding domain"/>
    <property type="match status" value="1"/>
</dbReference>
<dbReference type="GO" id="GO:0003677">
    <property type="term" value="F:DNA binding"/>
    <property type="evidence" value="ECO:0007669"/>
    <property type="project" value="UniProtKB-KW"/>
</dbReference>
<keyword evidence="3" id="KW-0238">DNA-binding</keyword>
<accession>A0A225MWJ7</accession>
<dbReference type="AlphaFoldDB" id="A0A225MWJ7"/>
<dbReference type="PRINTS" id="PR00039">
    <property type="entry name" value="HTHLYSR"/>
</dbReference>
<dbReference type="PROSITE" id="PS50931">
    <property type="entry name" value="HTH_LYSR"/>
    <property type="match status" value="1"/>
</dbReference>
<comment type="caution">
    <text evidence="6">The sequence shown here is derived from an EMBL/GenBank/DDBJ whole genome shotgun (WGS) entry which is preliminary data.</text>
</comment>
<dbReference type="InterPro" id="IPR000847">
    <property type="entry name" value="LysR_HTH_N"/>
</dbReference>
<protein>
    <recommendedName>
        <fullName evidence="5">HTH lysR-type domain-containing protein</fullName>
    </recommendedName>
</protein>
<evidence type="ECO:0000256" key="1">
    <source>
        <dbReference type="ARBA" id="ARBA00009437"/>
    </source>
</evidence>
<sequence>MICLGSTDAPVGVFWASLCCFFLMGFDRGRLISNRGAATFRHSSLCPYNQNRRNYLSSLAGDAMNNTKDLTAQHLRYLVALVSECHVTRAAEKMGIGQPAMSAALSRLRELFGDPLLIKTTSGLEPTPRAQELARRAQDAIELLSGAERMADTFDPATSSGHYQIMASEGVTAVLLPRLMELVRATAPNLRLTVGVGDILRASEFLRNGEVDLILGFVQKPAQDLYQAALYSQRLVCIASSAHPVIRGSLSFEQFIEATHVVWGAPPLSHPTLELMVDEALRRRGAYRKVALHLSSMRSSASIVARTDLLAVVPERIAMTTTGSLSLQTLPLPFEVSSVDVSMLWHERWHHAAAHAWLRAQLRDVGRTLQPGSVYD</sequence>
<dbReference type="SUPFAM" id="SSF53850">
    <property type="entry name" value="Periplasmic binding protein-like II"/>
    <property type="match status" value="1"/>
</dbReference>
<dbReference type="InterPro" id="IPR050389">
    <property type="entry name" value="LysR-type_TF"/>
</dbReference>
<dbReference type="CDD" id="cd08417">
    <property type="entry name" value="PBP2_Nitroaromatics_like"/>
    <property type="match status" value="1"/>
</dbReference>